<evidence type="ECO:0000256" key="3">
    <source>
        <dbReference type="ARBA" id="ARBA00023163"/>
    </source>
</evidence>
<feature type="domain" description="NAC" evidence="5">
    <location>
        <begin position="1"/>
        <end position="130"/>
    </location>
</feature>
<dbReference type="PROSITE" id="PS51005">
    <property type="entry name" value="NAC"/>
    <property type="match status" value="1"/>
</dbReference>
<organism evidence="6">
    <name type="scientific">Sesamum latifolium</name>
    <dbReference type="NCBI Taxonomy" id="2727402"/>
    <lineage>
        <taxon>Eukaryota</taxon>
        <taxon>Viridiplantae</taxon>
        <taxon>Streptophyta</taxon>
        <taxon>Embryophyta</taxon>
        <taxon>Tracheophyta</taxon>
        <taxon>Spermatophyta</taxon>
        <taxon>Magnoliopsida</taxon>
        <taxon>eudicotyledons</taxon>
        <taxon>Gunneridae</taxon>
        <taxon>Pentapetalae</taxon>
        <taxon>asterids</taxon>
        <taxon>lamiids</taxon>
        <taxon>Lamiales</taxon>
        <taxon>Pedaliaceae</taxon>
        <taxon>Sesamum</taxon>
    </lineage>
</organism>
<reference evidence="6" key="2">
    <citation type="journal article" date="2024" name="Plant">
        <title>Genomic evolution and insights into agronomic trait innovations of Sesamum species.</title>
        <authorList>
            <person name="Miao H."/>
            <person name="Wang L."/>
            <person name="Qu L."/>
            <person name="Liu H."/>
            <person name="Sun Y."/>
            <person name="Le M."/>
            <person name="Wang Q."/>
            <person name="Wei S."/>
            <person name="Zheng Y."/>
            <person name="Lin W."/>
            <person name="Duan Y."/>
            <person name="Cao H."/>
            <person name="Xiong S."/>
            <person name="Wang X."/>
            <person name="Wei L."/>
            <person name="Li C."/>
            <person name="Ma Q."/>
            <person name="Ju M."/>
            <person name="Zhao R."/>
            <person name="Li G."/>
            <person name="Mu C."/>
            <person name="Tian Q."/>
            <person name="Mei H."/>
            <person name="Zhang T."/>
            <person name="Gao T."/>
            <person name="Zhang H."/>
        </authorList>
    </citation>
    <scope>NUCLEOTIDE SEQUENCE</scope>
    <source>
        <strain evidence="6">KEN1</strain>
    </source>
</reference>
<keyword evidence="1" id="KW-0805">Transcription regulation</keyword>
<dbReference type="EMBL" id="JACGWN010000014">
    <property type="protein sequence ID" value="KAL0406425.1"/>
    <property type="molecule type" value="Genomic_DNA"/>
</dbReference>
<dbReference type="InterPro" id="IPR036093">
    <property type="entry name" value="NAC_dom_sf"/>
</dbReference>
<dbReference type="InterPro" id="IPR003441">
    <property type="entry name" value="NAC-dom"/>
</dbReference>
<evidence type="ECO:0000259" key="5">
    <source>
        <dbReference type="PROSITE" id="PS51005"/>
    </source>
</evidence>
<keyword evidence="2" id="KW-0238">DNA-binding</keyword>
<gene>
    <name evidence="6" type="ORF">Slati_3956400</name>
</gene>
<keyword evidence="4" id="KW-0539">Nucleus</keyword>
<accession>A0AAW2TPT5</accession>
<proteinExistence type="predicted"/>
<dbReference type="SUPFAM" id="SSF101941">
    <property type="entry name" value="NAC domain"/>
    <property type="match status" value="1"/>
</dbReference>
<dbReference type="Gene3D" id="2.170.150.80">
    <property type="entry name" value="NAC domain"/>
    <property type="match status" value="1"/>
</dbReference>
<comment type="caution">
    <text evidence="6">The sequence shown here is derived from an EMBL/GenBank/DDBJ whole genome shotgun (WGS) entry which is preliminary data.</text>
</comment>
<evidence type="ECO:0000256" key="4">
    <source>
        <dbReference type="ARBA" id="ARBA00023242"/>
    </source>
</evidence>
<evidence type="ECO:0000256" key="1">
    <source>
        <dbReference type="ARBA" id="ARBA00023015"/>
    </source>
</evidence>
<protein>
    <recommendedName>
        <fullName evidence="5">NAC domain-containing protein</fullName>
    </recommendedName>
</protein>
<dbReference type="GO" id="GO:0006355">
    <property type="term" value="P:regulation of DNA-templated transcription"/>
    <property type="evidence" value="ECO:0007669"/>
    <property type="project" value="InterPro"/>
</dbReference>
<dbReference type="Pfam" id="PF02365">
    <property type="entry name" value="NAM"/>
    <property type="match status" value="1"/>
</dbReference>
<name>A0AAW2TPT5_9LAMI</name>
<dbReference type="GO" id="GO:0003677">
    <property type="term" value="F:DNA binding"/>
    <property type="evidence" value="ECO:0007669"/>
    <property type="project" value="UniProtKB-KW"/>
</dbReference>
<evidence type="ECO:0000313" key="6">
    <source>
        <dbReference type="EMBL" id="KAL0406425.1"/>
    </source>
</evidence>
<dbReference type="AlphaFoldDB" id="A0AAW2TPT5"/>
<evidence type="ECO:0000256" key="2">
    <source>
        <dbReference type="ARBA" id="ARBA00023125"/>
    </source>
</evidence>
<keyword evidence="3" id="KW-0804">Transcription</keyword>
<reference evidence="6" key="1">
    <citation type="submission" date="2020-06" db="EMBL/GenBank/DDBJ databases">
        <authorList>
            <person name="Li T."/>
            <person name="Hu X."/>
            <person name="Zhang T."/>
            <person name="Song X."/>
            <person name="Zhang H."/>
            <person name="Dai N."/>
            <person name="Sheng W."/>
            <person name="Hou X."/>
            <person name="Wei L."/>
        </authorList>
    </citation>
    <scope>NUCLEOTIDE SEQUENCE</scope>
    <source>
        <strain evidence="6">KEN1</strain>
        <tissue evidence="6">Leaf</tissue>
    </source>
</reference>
<sequence>MPSNLFMPIEIIDIYGEEDPSHIFPTSDHGKYYFFTKLKKANNNDEKYSRRSKKGIWSRCAETESVFDKKGAPFKFLKVFRYEGQMVNSSDDEDNNIHEWLLNEYTLAERFENCVKEEFADFALCKVKRNPQVNANPGKMHEYMIQHLIDQVLEQGPSVWLLTLIS</sequence>